<proteinExistence type="predicted"/>
<dbReference type="AlphaFoldDB" id="A0A7W8AJ17"/>
<accession>A0A7W8AJ17</accession>
<protein>
    <submittedName>
        <fullName evidence="1">Outer membrane murein-binding lipoprotein Lpp</fullName>
    </submittedName>
</protein>
<organism evidence="1 2">
    <name type="scientific">Pseudochrobactrum saccharolyticum</name>
    <dbReference type="NCBI Taxonomy" id="354352"/>
    <lineage>
        <taxon>Bacteria</taxon>
        <taxon>Pseudomonadati</taxon>
        <taxon>Pseudomonadota</taxon>
        <taxon>Alphaproteobacteria</taxon>
        <taxon>Hyphomicrobiales</taxon>
        <taxon>Brucellaceae</taxon>
        <taxon>Pseudochrobactrum</taxon>
    </lineage>
</organism>
<dbReference type="RefSeq" id="WP_245293549.1">
    <property type="nucleotide sequence ID" value="NZ_JACHIL010000001.1"/>
</dbReference>
<dbReference type="EMBL" id="JACHIL010000001">
    <property type="protein sequence ID" value="MBB5089933.1"/>
    <property type="molecule type" value="Genomic_DNA"/>
</dbReference>
<keyword evidence="1" id="KW-0449">Lipoprotein</keyword>
<comment type="caution">
    <text evidence="1">The sequence shown here is derived from an EMBL/GenBank/DDBJ whole genome shotgun (WGS) entry which is preliminary data.</text>
</comment>
<sequence>MQLFSAKILAGHRNRMPFKSTTLALTAVLAGSLAIAGCSTGYNVAETQATSVTKVGYGLPAKTTAIAKADDMQAPRTQRAPRVAATKTVTSSKSVRVASANYLGRAPYICTPSGFGSKTRCFNRS</sequence>
<evidence type="ECO:0000313" key="2">
    <source>
        <dbReference type="Proteomes" id="UP000531231"/>
    </source>
</evidence>
<keyword evidence="2" id="KW-1185">Reference proteome</keyword>
<evidence type="ECO:0000313" key="1">
    <source>
        <dbReference type="EMBL" id="MBB5089933.1"/>
    </source>
</evidence>
<gene>
    <name evidence="1" type="ORF">HNQ68_000445</name>
</gene>
<reference evidence="1 2" key="1">
    <citation type="submission" date="2020-08" db="EMBL/GenBank/DDBJ databases">
        <title>Genomic Encyclopedia of Type Strains, Phase IV (KMG-IV): sequencing the most valuable type-strain genomes for metagenomic binning, comparative biology and taxonomic classification.</title>
        <authorList>
            <person name="Goeker M."/>
        </authorList>
    </citation>
    <scope>NUCLEOTIDE SEQUENCE [LARGE SCALE GENOMIC DNA]</scope>
    <source>
        <strain evidence="1 2">DSM 25620</strain>
    </source>
</reference>
<name>A0A7W8AJ17_9HYPH</name>
<dbReference type="Proteomes" id="UP000531231">
    <property type="component" value="Unassembled WGS sequence"/>
</dbReference>